<keyword evidence="1" id="KW-1133">Transmembrane helix</keyword>
<dbReference type="OrthoDB" id="1062969at2759"/>
<keyword evidence="1" id="KW-0812">Transmembrane</keyword>
<sequence length="443" mass="49193">MIETSNDSLLNDPDHLPNLLQGFKILGFANDEVKRLSKLHTEEKLTRLTNGAASFTSHQEPIQIKPVSAPVFITNQAVKNAYINGDFHFIKQLEAIASADLNAIYDNIKRNGDAAWRQVVQDGVVYWVSWGKNGMVWTYSDPKDNSPISTNPSSPTKYIQTVQFGTYSSNAGICGIHAYNLTTTTLVVESIIALIIAKVISGFIATGIDFVVSIFTAQLAAAALELGLELSFVLPEFVIPLVITCLIFAIAFIGISYLWNFINRKYTIRLQIFNYDPNYEWRVAKHYMDNGVIPGHDNGQLSFNLPKTLPARSVVVPPGFTGPITTLDSACYYGEVIYNNRNTVLEGLGFGLRVERVSHGNPGFNVAFDGPRFSHNRIAIETGNMDPEHFYYMVKHNNSWLPNPLQGNLTTIESTSLNYSMDALSGSPDNLYNIIINIKPYGH</sequence>
<dbReference type="Proteomes" id="UP000695562">
    <property type="component" value="Unassembled WGS sequence"/>
</dbReference>
<keyword evidence="3" id="KW-1185">Reference proteome</keyword>
<comment type="caution">
    <text evidence="2">The sequence shown here is derived from an EMBL/GenBank/DDBJ whole genome shotgun (WGS) entry which is preliminary data.</text>
</comment>
<proteinExistence type="predicted"/>
<evidence type="ECO:0000313" key="2">
    <source>
        <dbReference type="EMBL" id="KAF2069477.1"/>
    </source>
</evidence>
<feature type="transmembrane region" description="Helical" evidence="1">
    <location>
        <begin position="191"/>
        <end position="217"/>
    </location>
</feature>
<accession>A0A8J4PKJ3</accession>
<keyword evidence="1" id="KW-0472">Membrane</keyword>
<reference evidence="2" key="1">
    <citation type="submission" date="2020-01" db="EMBL/GenBank/DDBJ databases">
        <title>Development of genomics and gene disruption for Polysphondylium violaceum indicates a role for the polyketide synthase stlB in stalk morphogenesis.</title>
        <authorList>
            <person name="Narita B."/>
            <person name="Kawabe Y."/>
            <person name="Kin K."/>
            <person name="Saito T."/>
            <person name="Gibbs R."/>
            <person name="Kuspa A."/>
            <person name="Muzny D."/>
            <person name="Queller D."/>
            <person name="Richards S."/>
            <person name="Strassman J."/>
            <person name="Sucgang R."/>
            <person name="Worley K."/>
            <person name="Schaap P."/>
        </authorList>
    </citation>
    <scope>NUCLEOTIDE SEQUENCE</scope>
    <source>
        <strain evidence="2">QSvi11</strain>
    </source>
</reference>
<feature type="transmembrane region" description="Helical" evidence="1">
    <location>
        <begin position="237"/>
        <end position="259"/>
    </location>
</feature>
<name>A0A8J4PKJ3_9MYCE</name>
<protein>
    <submittedName>
        <fullName evidence="2">Uncharacterized protein</fullName>
    </submittedName>
</protein>
<dbReference type="EMBL" id="AJWJ01000655">
    <property type="protein sequence ID" value="KAF2069477.1"/>
    <property type="molecule type" value="Genomic_DNA"/>
</dbReference>
<organism evidence="2 3">
    <name type="scientific">Polysphondylium violaceum</name>
    <dbReference type="NCBI Taxonomy" id="133409"/>
    <lineage>
        <taxon>Eukaryota</taxon>
        <taxon>Amoebozoa</taxon>
        <taxon>Evosea</taxon>
        <taxon>Eumycetozoa</taxon>
        <taxon>Dictyostelia</taxon>
        <taxon>Dictyosteliales</taxon>
        <taxon>Dictyosteliaceae</taxon>
        <taxon>Polysphondylium</taxon>
    </lineage>
</organism>
<gene>
    <name evidence="2" type="ORF">CYY_009210</name>
</gene>
<evidence type="ECO:0000256" key="1">
    <source>
        <dbReference type="SAM" id="Phobius"/>
    </source>
</evidence>
<dbReference type="AlphaFoldDB" id="A0A8J4PKJ3"/>
<evidence type="ECO:0000313" key="3">
    <source>
        <dbReference type="Proteomes" id="UP000695562"/>
    </source>
</evidence>